<sequence>MCNAWGYNVRGAYCLGIFLVILGIFSILLGVIGLGACYGYCAPVVCVVGAPIWSGFFVLLAGILAIRSAYNPGDGCLITSFVEFAILVFVTSLLTITSFVVFAILAFVTTLLTVFVGIAESGIVNEYYFDDAFLTVTERVPVTYTAPPVRDARQANGRPEGVTAAPTDPVMGTDSGVTEAAAETATPGGWIHDFKTELRRHWPYYENHAALLALIIISAVIEVILTAVISCIGCGGICSGYHGHEAPAIVVYDGTKATPLGPGQRAVQQPDGGIKVVPLTLERKEPELASAPV</sequence>
<feature type="transmembrane region" description="Helical" evidence="1">
    <location>
        <begin position="42"/>
        <end position="64"/>
    </location>
</feature>
<feature type="transmembrane region" description="Helical" evidence="1">
    <location>
        <begin position="100"/>
        <end position="119"/>
    </location>
</feature>
<dbReference type="AlphaFoldDB" id="A0A8J9ZBG2"/>
<organism evidence="2 3">
    <name type="scientific">Branchiostoma lanceolatum</name>
    <name type="common">Common lancelet</name>
    <name type="synonym">Amphioxus lanceolatum</name>
    <dbReference type="NCBI Taxonomy" id="7740"/>
    <lineage>
        <taxon>Eukaryota</taxon>
        <taxon>Metazoa</taxon>
        <taxon>Chordata</taxon>
        <taxon>Cephalochordata</taxon>
        <taxon>Leptocardii</taxon>
        <taxon>Amphioxiformes</taxon>
        <taxon>Branchiostomatidae</taxon>
        <taxon>Branchiostoma</taxon>
    </lineage>
</organism>
<reference evidence="2" key="1">
    <citation type="submission" date="2022-01" db="EMBL/GenBank/DDBJ databases">
        <authorList>
            <person name="Braso-Vives M."/>
        </authorList>
    </citation>
    <scope>NUCLEOTIDE SEQUENCE</scope>
</reference>
<feature type="transmembrane region" description="Helical" evidence="1">
    <location>
        <begin position="209"/>
        <end position="229"/>
    </location>
</feature>
<keyword evidence="1" id="KW-0812">Transmembrane</keyword>
<keyword evidence="1" id="KW-0472">Membrane</keyword>
<dbReference type="PANTHER" id="PTHR23320:SF130">
    <property type="entry name" value="TRANSMEMBRANE PROTEIN 212"/>
    <property type="match status" value="1"/>
</dbReference>
<name>A0A8J9ZBG2_BRALA</name>
<evidence type="ECO:0000256" key="1">
    <source>
        <dbReference type="SAM" id="Phobius"/>
    </source>
</evidence>
<evidence type="ECO:0000313" key="3">
    <source>
        <dbReference type="Proteomes" id="UP000838412"/>
    </source>
</evidence>
<feature type="transmembrane region" description="Helical" evidence="1">
    <location>
        <begin position="76"/>
        <end position="94"/>
    </location>
</feature>
<keyword evidence="3" id="KW-1185">Reference proteome</keyword>
<evidence type="ECO:0000313" key="2">
    <source>
        <dbReference type="EMBL" id="CAH1250192.1"/>
    </source>
</evidence>
<dbReference type="OrthoDB" id="10056169at2759"/>
<dbReference type="Proteomes" id="UP000838412">
    <property type="component" value="Chromosome 18"/>
</dbReference>
<gene>
    <name evidence="2" type="primary">Hypp8807</name>
    <name evidence="2" type="ORF">BLAG_LOCUS11037</name>
</gene>
<proteinExistence type="predicted"/>
<dbReference type="PANTHER" id="PTHR23320">
    <property type="entry name" value="MEMBRANE-SPANNING 4-DOMAINS SUBFAMILY A MS4A -RELATED"/>
    <property type="match status" value="1"/>
</dbReference>
<dbReference type="EMBL" id="OV696703">
    <property type="protein sequence ID" value="CAH1250192.1"/>
    <property type="molecule type" value="Genomic_DNA"/>
</dbReference>
<feature type="transmembrane region" description="Helical" evidence="1">
    <location>
        <begin position="12"/>
        <end position="36"/>
    </location>
</feature>
<keyword evidence="1" id="KW-1133">Transmembrane helix</keyword>
<protein>
    <submittedName>
        <fullName evidence="2">Hypp8807 protein</fullName>
    </submittedName>
</protein>
<dbReference type="InterPro" id="IPR030417">
    <property type="entry name" value="MS4A"/>
</dbReference>
<accession>A0A8J9ZBG2</accession>